<dbReference type="AlphaFoldDB" id="A0A1M5EB17"/>
<dbReference type="CDD" id="cd18011">
    <property type="entry name" value="DEXDc_RapA"/>
    <property type="match status" value="1"/>
</dbReference>
<dbReference type="InterPro" id="IPR049730">
    <property type="entry name" value="SNF2/RAD54-like_C"/>
</dbReference>
<evidence type="ECO:0000313" key="9">
    <source>
        <dbReference type="Proteomes" id="UP000184147"/>
    </source>
</evidence>
<feature type="domain" description="Helicase C-terminal" evidence="7">
    <location>
        <begin position="662"/>
        <end position="873"/>
    </location>
</feature>
<dbReference type="InterPro" id="IPR038718">
    <property type="entry name" value="SNF2-like_sf"/>
</dbReference>
<keyword evidence="1" id="KW-0547">Nucleotide-binding</keyword>
<dbReference type="InterPro" id="IPR057342">
    <property type="entry name" value="DEXDc_RapA"/>
</dbReference>
<feature type="domain" description="Helicase ATP-binding" evidence="6">
    <location>
        <begin position="235"/>
        <end position="397"/>
    </location>
</feature>
<dbReference type="InterPro" id="IPR000330">
    <property type="entry name" value="SNF2_N"/>
</dbReference>
<dbReference type="RefSeq" id="WP_073365119.1">
    <property type="nucleotide sequence ID" value="NZ_FQVQ01000018.1"/>
</dbReference>
<evidence type="ECO:0000256" key="2">
    <source>
        <dbReference type="ARBA" id="ARBA00022801"/>
    </source>
</evidence>
<dbReference type="PROSITE" id="PS51194">
    <property type="entry name" value="HELICASE_CTER"/>
    <property type="match status" value="1"/>
</dbReference>
<dbReference type="GO" id="GO:0004386">
    <property type="term" value="F:helicase activity"/>
    <property type="evidence" value="ECO:0007669"/>
    <property type="project" value="UniProtKB-KW"/>
</dbReference>
<evidence type="ECO:0000256" key="5">
    <source>
        <dbReference type="SAM" id="Coils"/>
    </source>
</evidence>
<gene>
    <name evidence="8" type="ORF">SAMN05444377_11841</name>
</gene>
<dbReference type="OrthoDB" id="9814088at2"/>
<keyword evidence="4" id="KW-0067">ATP-binding</keyword>
<keyword evidence="2" id="KW-0378">Hydrolase</keyword>
<dbReference type="SMART" id="SM00487">
    <property type="entry name" value="DEXDc"/>
    <property type="match status" value="1"/>
</dbReference>
<organism evidence="8 9">
    <name type="scientific">Flavobacterium fontis</name>
    <dbReference type="NCBI Taxonomy" id="1124188"/>
    <lineage>
        <taxon>Bacteria</taxon>
        <taxon>Pseudomonadati</taxon>
        <taxon>Bacteroidota</taxon>
        <taxon>Flavobacteriia</taxon>
        <taxon>Flavobacteriales</taxon>
        <taxon>Flavobacteriaceae</taxon>
        <taxon>Flavobacterium</taxon>
    </lineage>
</organism>
<dbReference type="CDD" id="cd18793">
    <property type="entry name" value="SF2_C_SNF"/>
    <property type="match status" value="1"/>
</dbReference>
<evidence type="ECO:0000259" key="6">
    <source>
        <dbReference type="PROSITE" id="PS51192"/>
    </source>
</evidence>
<keyword evidence="3" id="KW-0347">Helicase</keyword>
<name>A0A1M5EB17_9FLAO</name>
<evidence type="ECO:0000256" key="3">
    <source>
        <dbReference type="ARBA" id="ARBA00022806"/>
    </source>
</evidence>
<evidence type="ECO:0000256" key="4">
    <source>
        <dbReference type="ARBA" id="ARBA00022840"/>
    </source>
</evidence>
<accession>A0A1M5EB17</accession>
<dbReference type="InterPro" id="IPR014001">
    <property type="entry name" value="Helicase_ATP-bd"/>
</dbReference>
<dbReference type="EMBL" id="FQVQ01000018">
    <property type="protein sequence ID" value="SHF76453.1"/>
    <property type="molecule type" value="Genomic_DNA"/>
</dbReference>
<dbReference type="GO" id="GO:0031297">
    <property type="term" value="P:replication fork processing"/>
    <property type="evidence" value="ECO:0007669"/>
    <property type="project" value="TreeGrafter"/>
</dbReference>
<dbReference type="InterPro" id="IPR001650">
    <property type="entry name" value="Helicase_C-like"/>
</dbReference>
<keyword evidence="5" id="KW-0175">Coiled coil</keyword>
<dbReference type="Gene3D" id="3.40.50.10810">
    <property type="entry name" value="Tandem AAA-ATPase domain"/>
    <property type="match status" value="1"/>
</dbReference>
<dbReference type="STRING" id="1124188.SAMN05444377_11841"/>
<evidence type="ECO:0000259" key="7">
    <source>
        <dbReference type="PROSITE" id="PS51194"/>
    </source>
</evidence>
<dbReference type="GO" id="GO:0006281">
    <property type="term" value="P:DNA repair"/>
    <property type="evidence" value="ECO:0007669"/>
    <property type="project" value="TreeGrafter"/>
</dbReference>
<dbReference type="PANTHER" id="PTHR45766:SF6">
    <property type="entry name" value="SWI_SNF-RELATED MATRIX-ASSOCIATED ACTIN-DEPENDENT REGULATOR OF CHROMATIN SUBFAMILY A-LIKE PROTEIN 1"/>
    <property type="match status" value="1"/>
</dbReference>
<dbReference type="PROSITE" id="PS51192">
    <property type="entry name" value="HELICASE_ATP_BIND_1"/>
    <property type="match status" value="1"/>
</dbReference>
<dbReference type="GO" id="GO:0005524">
    <property type="term" value="F:ATP binding"/>
    <property type="evidence" value="ECO:0007669"/>
    <property type="project" value="UniProtKB-KW"/>
</dbReference>
<dbReference type="InterPro" id="IPR027417">
    <property type="entry name" value="P-loop_NTPase"/>
</dbReference>
<feature type="coiled-coil region" evidence="5">
    <location>
        <begin position="557"/>
        <end position="591"/>
    </location>
</feature>
<dbReference type="PANTHER" id="PTHR45766">
    <property type="entry name" value="DNA ANNEALING HELICASE AND ENDONUCLEASE ZRANB3 FAMILY MEMBER"/>
    <property type="match status" value="1"/>
</dbReference>
<dbReference type="Proteomes" id="UP000184147">
    <property type="component" value="Unassembled WGS sequence"/>
</dbReference>
<dbReference type="Pfam" id="PF00271">
    <property type="entry name" value="Helicase_C"/>
    <property type="match status" value="1"/>
</dbReference>
<dbReference type="SUPFAM" id="SSF52540">
    <property type="entry name" value="P-loop containing nucleoside triphosphate hydrolases"/>
    <property type="match status" value="2"/>
</dbReference>
<evidence type="ECO:0000313" key="8">
    <source>
        <dbReference type="EMBL" id="SHF76453.1"/>
    </source>
</evidence>
<keyword evidence="9" id="KW-1185">Reference proteome</keyword>
<reference evidence="8 9" key="1">
    <citation type="submission" date="2016-11" db="EMBL/GenBank/DDBJ databases">
        <authorList>
            <person name="Jaros S."/>
            <person name="Januszkiewicz K."/>
            <person name="Wedrychowicz H."/>
        </authorList>
    </citation>
    <scope>NUCLEOTIDE SEQUENCE [LARGE SCALE GENOMIC DNA]</scope>
    <source>
        <strain evidence="8 9">DSM 25660</strain>
    </source>
</reference>
<sequence length="1055" mass="122097">MKIINNQDIILIDELKSVIHKNTSIYIAINYITISAIFELLEDLTEISNLKILIDNDKIEEDLRFTYDERELKKYHELTQKYRAEKVYDFIRDKVEIREGSIGGQKFILTETNGLTNTFLLAPHDINLTTLGVLKSEMPIFLNSFEDSSNSYTTIFNNVWNNSKKDLKNTILNSITKASNHYCPDDLYKFTLHNIFQNKTIDEKSEQRLNRTGFKETEVWKMLFNFQKDAVLGAIDKIETFGGCIIADSVGLGKTFEALAVMKYYNLRNDRILVLCPKKLRENWLIYSLISDVRNILAKDRLNFDVLNHTDLSREKGISGLINLETINWGNYDLVVIDESHNFRNNDPRKNTVSRYQRLMRDIIKTGVKTKVLMLSATPVNTRMNDIKNQIAFITEQNDKALENFGIPSIDQTLRKAQQKFNTWLKENHNDNINRDSLVTSLNGDYFKILDLLTIARSRKHIEKYYDVSDIGKFPERLTPIPKYSDFDTAKAFPQMDNVNNLLNALNLKFYSPLYFVRDDKKKSYEAKYDYTTSTGSVFRQIEREDSLIHLMRVNLLKRLESSIHSFRLTLKSLLNQIEQLSEKIKTIHQNEYFDTDFDINEVEFDDDRLEDLIVGGKVKVLLQDLDLVKFKEYIDDDKKRLEELLSMSNVVDATRDAKLKDLKELIIQKLNNPINKGNKKVIVFSAFADTVYYLYEELAIWLKDEHGLYSALVTGGDSNKSNMPNCRLDLNSILIHFSPLSKKRNAIYPEEQNQIDILFCTDCISEGQNLQDCDFLVNYDIHWNPVRIIQRFGRIDRIGSINEKIQLVNFFPNLALDSYIDLIARVKGRMQLLDTSATGDDNVIDETAHLNQDLEYRRKQLKQLQNQVLDLEDIEGGISITDLTFNDFKIDADRLSPKERETFQMTPKGIFALTENNMPEGKKGAIFCLKDTKVTLDGEKLTNNIIYPYILCYVSEEGEIHIANNNPKRCLDYYKKLCLGQTEVLPKLISSFNQQTKSGRYMDSYKELLDIALLHAKGATTEMGINSLAMPGVSRLTQKNVEVTYELISFLIIK</sequence>
<dbReference type="SMART" id="SM00490">
    <property type="entry name" value="HELICc"/>
    <property type="match status" value="1"/>
</dbReference>
<evidence type="ECO:0000256" key="1">
    <source>
        <dbReference type="ARBA" id="ARBA00022741"/>
    </source>
</evidence>
<dbReference type="GO" id="GO:0016787">
    <property type="term" value="F:hydrolase activity"/>
    <property type="evidence" value="ECO:0007669"/>
    <property type="project" value="UniProtKB-KW"/>
</dbReference>
<dbReference type="Pfam" id="PF00176">
    <property type="entry name" value="SNF2-rel_dom"/>
    <property type="match status" value="1"/>
</dbReference>
<dbReference type="Gene3D" id="3.40.50.300">
    <property type="entry name" value="P-loop containing nucleotide triphosphate hydrolases"/>
    <property type="match status" value="1"/>
</dbReference>
<protein>
    <submittedName>
        <fullName evidence="8">Type III restriction enzyme, res subunit</fullName>
    </submittedName>
</protein>
<proteinExistence type="predicted"/>